<sequence length="108" mass="12227">MVLYHLNKIRTMDTQDLKRDAQDLKNKADRINPQHKEGPVAAAIEDYTSRIPSDVFLWAALGSMAVSATLKIMKKDEEALFVGQWAPSFLLLGNYNKMIKLVGYQSDK</sequence>
<evidence type="ECO:0000313" key="2">
    <source>
        <dbReference type="Proteomes" id="UP000233782"/>
    </source>
</evidence>
<reference evidence="1 2" key="1">
    <citation type="submission" date="2017-12" db="EMBL/GenBank/DDBJ databases">
        <title>Genomic Encyclopedia of Type Strains, Phase III (KMG-III): the genomes of soil and plant-associated and newly described type strains.</title>
        <authorList>
            <person name="Whitman W."/>
        </authorList>
    </citation>
    <scope>NUCLEOTIDE SEQUENCE [LARGE SCALE GENOMIC DNA]</scope>
    <source>
        <strain evidence="1 2">LP43</strain>
    </source>
</reference>
<organism evidence="1 2">
    <name type="scientific">Pontibacter ramchanderi</name>
    <dbReference type="NCBI Taxonomy" id="1179743"/>
    <lineage>
        <taxon>Bacteria</taxon>
        <taxon>Pseudomonadati</taxon>
        <taxon>Bacteroidota</taxon>
        <taxon>Cytophagia</taxon>
        <taxon>Cytophagales</taxon>
        <taxon>Hymenobacteraceae</taxon>
        <taxon>Pontibacter</taxon>
    </lineage>
</organism>
<name>A0A2N3U8K0_9BACT</name>
<protein>
    <submittedName>
        <fullName evidence="1">Uncharacterized protein</fullName>
    </submittedName>
</protein>
<keyword evidence="2" id="KW-1185">Reference proteome</keyword>
<dbReference type="EMBL" id="PJMU01000003">
    <property type="protein sequence ID" value="PKV63072.1"/>
    <property type="molecule type" value="Genomic_DNA"/>
</dbReference>
<dbReference type="AlphaFoldDB" id="A0A2N3U8K0"/>
<accession>A0A2N3U8K0</accession>
<dbReference type="Proteomes" id="UP000233782">
    <property type="component" value="Unassembled WGS sequence"/>
</dbReference>
<proteinExistence type="predicted"/>
<evidence type="ECO:0000313" key="1">
    <source>
        <dbReference type="EMBL" id="PKV63072.1"/>
    </source>
</evidence>
<comment type="caution">
    <text evidence="1">The sequence shown here is derived from an EMBL/GenBank/DDBJ whole genome shotgun (WGS) entry which is preliminary data.</text>
</comment>
<gene>
    <name evidence="1" type="ORF">BD749_2909</name>
</gene>